<dbReference type="Proteomes" id="UP001597541">
    <property type="component" value="Unassembled WGS sequence"/>
</dbReference>
<evidence type="ECO:0000313" key="8">
    <source>
        <dbReference type="Proteomes" id="UP001597541"/>
    </source>
</evidence>
<keyword evidence="3" id="KW-0813">Transport</keyword>
<reference evidence="8" key="1">
    <citation type="journal article" date="2019" name="Int. J. Syst. Evol. Microbiol.">
        <title>The Global Catalogue of Microorganisms (GCM) 10K type strain sequencing project: providing services to taxonomists for standard genome sequencing and annotation.</title>
        <authorList>
            <consortium name="The Broad Institute Genomics Platform"/>
            <consortium name="The Broad Institute Genome Sequencing Center for Infectious Disease"/>
            <person name="Wu L."/>
            <person name="Ma J."/>
        </authorList>
    </citation>
    <scope>NUCLEOTIDE SEQUENCE [LARGE SCALE GENOMIC DNA]</scope>
    <source>
        <strain evidence="8">KCTC 3950</strain>
    </source>
</reference>
<dbReference type="EMBL" id="JBHUME010000007">
    <property type="protein sequence ID" value="MFD2612528.1"/>
    <property type="molecule type" value="Genomic_DNA"/>
</dbReference>
<dbReference type="PANTHER" id="PTHR30024">
    <property type="entry name" value="ALIPHATIC SULFONATES-BINDING PROTEIN-RELATED"/>
    <property type="match status" value="1"/>
</dbReference>
<dbReference type="InterPro" id="IPR010067">
    <property type="entry name" value="ABC_SsuA_sub-bd"/>
</dbReference>
<gene>
    <name evidence="7" type="ORF">ACFSUF_08850</name>
</gene>
<comment type="subcellular location">
    <subcellularLocation>
        <location evidence="1">Periplasm</location>
    </subcellularLocation>
</comment>
<sequence>MKRNFRLFTAAAAAVLLLTALAGCSSTEDKAEAANSGGKAENTPKKTVTVNIGYQGVGLLNLQQKKGWLEDAFAKAGAKVQWQEFPSGPPHFEAIASDRLDFGLVGNGPVIAGQAGGVGFKEIAVLGDGKLGDTLLVHKDSGIAKVADLKGKKVAVAKGSSAYTFVYRAAVQAGLEPSEIDLIQLQPDEAQAAFQSKAVDAWAIWEPYVSLAEKQGAVVLANGKQLNLASPSFAVVRSKFAEEHPELVTLFLSEYKKALDWQKENTEEVITLYSELKKVEPDIIRNLLKKQNPILEPVSDIYLKAQQETADLLYDTGGIKKKIDVKEVVDNTFVNKLLEN</sequence>
<feature type="signal peptide" evidence="5">
    <location>
        <begin position="1"/>
        <end position="22"/>
    </location>
</feature>
<organism evidence="7 8">
    <name type="scientific">Paenibacillus gansuensis</name>
    <dbReference type="NCBI Taxonomy" id="306542"/>
    <lineage>
        <taxon>Bacteria</taxon>
        <taxon>Bacillati</taxon>
        <taxon>Bacillota</taxon>
        <taxon>Bacilli</taxon>
        <taxon>Bacillales</taxon>
        <taxon>Paenibacillaceae</taxon>
        <taxon>Paenibacillus</taxon>
    </lineage>
</organism>
<dbReference type="Pfam" id="PF09084">
    <property type="entry name" value="NMT1"/>
    <property type="match status" value="1"/>
</dbReference>
<dbReference type="NCBIfam" id="TIGR01728">
    <property type="entry name" value="SsuA_fam"/>
    <property type="match status" value="1"/>
</dbReference>
<evidence type="ECO:0000256" key="4">
    <source>
        <dbReference type="ARBA" id="ARBA00022729"/>
    </source>
</evidence>
<comment type="similarity">
    <text evidence="2">Belongs to the bacterial solute-binding protein SsuA/TauA family.</text>
</comment>
<comment type="caution">
    <text evidence="7">The sequence shown here is derived from an EMBL/GenBank/DDBJ whole genome shotgun (WGS) entry which is preliminary data.</text>
</comment>
<dbReference type="InterPro" id="IPR001638">
    <property type="entry name" value="Solute-binding_3/MltF_N"/>
</dbReference>
<dbReference type="PROSITE" id="PS51257">
    <property type="entry name" value="PROKAR_LIPOPROTEIN"/>
    <property type="match status" value="1"/>
</dbReference>
<feature type="chain" id="PRO_5046519652" evidence="5">
    <location>
        <begin position="23"/>
        <end position="340"/>
    </location>
</feature>
<evidence type="ECO:0000256" key="5">
    <source>
        <dbReference type="SAM" id="SignalP"/>
    </source>
</evidence>
<evidence type="ECO:0000259" key="6">
    <source>
        <dbReference type="SMART" id="SM00062"/>
    </source>
</evidence>
<dbReference type="Gene3D" id="3.40.190.10">
    <property type="entry name" value="Periplasmic binding protein-like II"/>
    <property type="match status" value="2"/>
</dbReference>
<evidence type="ECO:0000313" key="7">
    <source>
        <dbReference type="EMBL" id="MFD2612528.1"/>
    </source>
</evidence>
<dbReference type="InterPro" id="IPR015168">
    <property type="entry name" value="SsuA/THI5"/>
</dbReference>
<dbReference type="SUPFAM" id="SSF53850">
    <property type="entry name" value="Periplasmic binding protein-like II"/>
    <property type="match status" value="1"/>
</dbReference>
<accession>A0ABW5PC05</accession>
<dbReference type="SMART" id="SM00062">
    <property type="entry name" value="PBPb"/>
    <property type="match status" value="1"/>
</dbReference>
<keyword evidence="8" id="KW-1185">Reference proteome</keyword>
<evidence type="ECO:0000256" key="2">
    <source>
        <dbReference type="ARBA" id="ARBA00010742"/>
    </source>
</evidence>
<keyword evidence="4 5" id="KW-0732">Signal</keyword>
<feature type="domain" description="Solute-binding protein family 3/N-terminal" evidence="6">
    <location>
        <begin position="49"/>
        <end position="265"/>
    </location>
</feature>
<proteinExistence type="inferred from homology"/>
<dbReference type="RefSeq" id="WP_377602165.1">
    <property type="nucleotide sequence ID" value="NZ_JBHUME010000007.1"/>
</dbReference>
<name>A0ABW5PC05_9BACL</name>
<evidence type="ECO:0000256" key="1">
    <source>
        <dbReference type="ARBA" id="ARBA00004418"/>
    </source>
</evidence>
<protein>
    <submittedName>
        <fullName evidence="7">Aliphatic sulfonate ABC transporter substrate-binding protein</fullName>
    </submittedName>
</protein>
<evidence type="ECO:0000256" key="3">
    <source>
        <dbReference type="ARBA" id="ARBA00022448"/>
    </source>
</evidence>
<dbReference type="PANTHER" id="PTHR30024:SF42">
    <property type="entry name" value="ALIPHATIC SULFONATES-BINDING PROTEIN-RELATED"/>
    <property type="match status" value="1"/>
</dbReference>